<dbReference type="RefSeq" id="WP_152718402.1">
    <property type="nucleotide sequence ID" value="NZ_VOSJ01000613.1"/>
</dbReference>
<dbReference type="SUPFAM" id="SSF47413">
    <property type="entry name" value="lambda repressor-like DNA-binding domains"/>
    <property type="match status" value="1"/>
</dbReference>
<dbReference type="Pfam" id="PF01381">
    <property type="entry name" value="HTH_3"/>
    <property type="match status" value="1"/>
</dbReference>
<keyword evidence="3" id="KW-1185">Reference proteome</keyword>
<accession>A0A5N7MWB3</accession>
<organism evidence="2 3">
    <name type="scientific">Microvirga tunisiensis</name>
    <dbReference type="NCBI Taxonomy" id="2108360"/>
    <lineage>
        <taxon>Bacteria</taxon>
        <taxon>Pseudomonadati</taxon>
        <taxon>Pseudomonadota</taxon>
        <taxon>Alphaproteobacteria</taxon>
        <taxon>Hyphomicrobiales</taxon>
        <taxon>Methylobacteriaceae</taxon>
        <taxon>Microvirga</taxon>
    </lineage>
</organism>
<dbReference type="InterPro" id="IPR010982">
    <property type="entry name" value="Lambda_DNA-bd_dom_sf"/>
</dbReference>
<dbReference type="EMBL" id="VOSK01000576">
    <property type="protein sequence ID" value="MPR31198.1"/>
    <property type="molecule type" value="Genomic_DNA"/>
</dbReference>
<dbReference type="CDD" id="cd00093">
    <property type="entry name" value="HTH_XRE"/>
    <property type="match status" value="1"/>
</dbReference>
<dbReference type="SMART" id="SM00530">
    <property type="entry name" value="HTH_XRE"/>
    <property type="match status" value="1"/>
</dbReference>
<evidence type="ECO:0000259" key="1">
    <source>
        <dbReference type="PROSITE" id="PS50943"/>
    </source>
</evidence>
<sequence>MKTAGMVKAGRELAGWSQAELAQRSGLSLPTIQRMENPQYGPLRSSGANLEKLRLAFQEAGVTFLSEDGRECVCLSR</sequence>
<dbReference type="GO" id="GO:0003677">
    <property type="term" value="F:DNA binding"/>
    <property type="evidence" value="ECO:0007669"/>
    <property type="project" value="InterPro"/>
</dbReference>
<gene>
    <name evidence="2" type="ORF">FS320_41520</name>
</gene>
<reference evidence="2 3" key="1">
    <citation type="journal article" date="2019" name="Syst. Appl. Microbiol.">
        <title>Microvirga tunisiensis sp. nov., a root nodule symbiotic bacterium isolated from Lupinus micranthus and L. luteus grown in Northern Tunisia.</title>
        <authorList>
            <person name="Msaddak A."/>
            <person name="Rejili M."/>
            <person name="Duran D."/>
            <person name="Mars M."/>
            <person name="Palacios J.M."/>
            <person name="Ruiz-Argueso T."/>
            <person name="Rey L."/>
            <person name="Imperial J."/>
        </authorList>
    </citation>
    <scope>NUCLEOTIDE SEQUENCE [LARGE SCALE GENOMIC DNA]</scope>
    <source>
        <strain evidence="2 3">Lmie10</strain>
    </source>
</reference>
<protein>
    <submittedName>
        <fullName evidence="2">Helix-turn-helix transcriptional regulator</fullName>
    </submittedName>
</protein>
<dbReference type="Proteomes" id="UP000403266">
    <property type="component" value="Unassembled WGS sequence"/>
</dbReference>
<feature type="domain" description="HTH cro/C1-type" evidence="1">
    <location>
        <begin position="7"/>
        <end position="37"/>
    </location>
</feature>
<dbReference type="AlphaFoldDB" id="A0A5N7MWB3"/>
<dbReference type="Gene3D" id="1.10.260.40">
    <property type="entry name" value="lambda repressor-like DNA-binding domains"/>
    <property type="match status" value="1"/>
</dbReference>
<name>A0A5N7MWB3_9HYPH</name>
<dbReference type="InterPro" id="IPR001387">
    <property type="entry name" value="Cro/C1-type_HTH"/>
</dbReference>
<comment type="caution">
    <text evidence="2">The sequence shown here is derived from an EMBL/GenBank/DDBJ whole genome shotgun (WGS) entry which is preliminary data.</text>
</comment>
<evidence type="ECO:0000313" key="3">
    <source>
        <dbReference type="Proteomes" id="UP000403266"/>
    </source>
</evidence>
<dbReference type="PROSITE" id="PS50943">
    <property type="entry name" value="HTH_CROC1"/>
    <property type="match status" value="1"/>
</dbReference>
<proteinExistence type="predicted"/>
<evidence type="ECO:0000313" key="2">
    <source>
        <dbReference type="EMBL" id="MPR31198.1"/>
    </source>
</evidence>
<dbReference type="OrthoDB" id="7305227at2"/>